<reference evidence="2 3" key="1">
    <citation type="journal article" date="2023" name="Nucleic Acids Res.">
        <title>The hologenome of Daphnia magna reveals possible DNA methylation and microbiome-mediated evolution of the host genome.</title>
        <authorList>
            <person name="Chaturvedi A."/>
            <person name="Li X."/>
            <person name="Dhandapani V."/>
            <person name="Marshall H."/>
            <person name="Kissane S."/>
            <person name="Cuenca-Cambronero M."/>
            <person name="Asole G."/>
            <person name="Calvet F."/>
            <person name="Ruiz-Romero M."/>
            <person name="Marangio P."/>
            <person name="Guigo R."/>
            <person name="Rago D."/>
            <person name="Mirbahai L."/>
            <person name="Eastwood N."/>
            <person name="Colbourne J.K."/>
            <person name="Zhou J."/>
            <person name="Mallon E."/>
            <person name="Orsini L."/>
        </authorList>
    </citation>
    <scope>NUCLEOTIDE SEQUENCE [LARGE SCALE GENOMIC DNA]</scope>
    <source>
        <strain evidence="2">LRV0_1</strain>
    </source>
</reference>
<proteinExistence type="predicted"/>
<dbReference type="Proteomes" id="UP001234178">
    <property type="component" value="Unassembled WGS sequence"/>
</dbReference>
<evidence type="ECO:0000256" key="1">
    <source>
        <dbReference type="SAM" id="SignalP"/>
    </source>
</evidence>
<evidence type="ECO:0000313" key="3">
    <source>
        <dbReference type="Proteomes" id="UP001234178"/>
    </source>
</evidence>
<evidence type="ECO:0008006" key="4">
    <source>
        <dbReference type="Google" id="ProtNLM"/>
    </source>
</evidence>
<sequence length="145" mass="15861">MHFVMYTVLVVAVICTVPGVFAAPRMIGEMKGPRVTRETTDGNKEKGDFLSTVATAANAAKLVAQYGCPIVRLAHTQCNKEQNPGGYNQKLIDATWKHVTKDIDQGDGAMVTKAIREYGCPAVNFVTKAVRSRLRIVFFHFVASS</sequence>
<feature type="chain" id="PRO_5045947391" description="Secreted protein" evidence="1">
    <location>
        <begin position="23"/>
        <end position="145"/>
    </location>
</feature>
<evidence type="ECO:0000313" key="2">
    <source>
        <dbReference type="EMBL" id="KAK4011347.1"/>
    </source>
</evidence>
<keyword evidence="1" id="KW-0732">Signal</keyword>
<name>A0ABQ9ZEJ0_9CRUS</name>
<feature type="signal peptide" evidence="1">
    <location>
        <begin position="1"/>
        <end position="22"/>
    </location>
</feature>
<organism evidence="2 3">
    <name type="scientific">Daphnia magna</name>
    <dbReference type="NCBI Taxonomy" id="35525"/>
    <lineage>
        <taxon>Eukaryota</taxon>
        <taxon>Metazoa</taxon>
        <taxon>Ecdysozoa</taxon>
        <taxon>Arthropoda</taxon>
        <taxon>Crustacea</taxon>
        <taxon>Branchiopoda</taxon>
        <taxon>Diplostraca</taxon>
        <taxon>Cladocera</taxon>
        <taxon>Anomopoda</taxon>
        <taxon>Daphniidae</taxon>
        <taxon>Daphnia</taxon>
    </lineage>
</organism>
<protein>
    <recommendedName>
        <fullName evidence="4">Secreted protein</fullName>
    </recommendedName>
</protein>
<dbReference type="EMBL" id="JAOYFB010000003">
    <property type="protein sequence ID" value="KAK4011347.1"/>
    <property type="molecule type" value="Genomic_DNA"/>
</dbReference>
<gene>
    <name evidence="2" type="ORF">OUZ56_020463</name>
</gene>
<accession>A0ABQ9ZEJ0</accession>
<keyword evidence="3" id="KW-1185">Reference proteome</keyword>
<comment type="caution">
    <text evidence="2">The sequence shown here is derived from an EMBL/GenBank/DDBJ whole genome shotgun (WGS) entry which is preliminary data.</text>
</comment>